<dbReference type="OMA" id="KCNDEMY"/>
<dbReference type="Gene3D" id="1.10.167.10">
    <property type="entry name" value="Regulator of G-protein Signalling 4, domain 2"/>
    <property type="match status" value="1"/>
</dbReference>
<reference evidence="2" key="1">
    <citation type="submission" date="2019-06" db="EMBL/GenBank/DDBJ databases">
        <authorList>
            <consortium name="Wellcome Sanger Institute Data Sharing"/>
        </authorList>
    </citation>
    <scope>NUCLEOTIDE SEQUENCE [LARGE SCALE GENOMIC DNA]</scope>
</reference>
<proteinExistence type="predicted"/>
<reference evidence="2" key="2">
    <citation type="submission" date="2025-08" db="UniProtKB">
        <authorList>
            <consortium name="Ensembl"/>
        </authorList>
    </citation>
    <scope>IDENTIFICATION</scope>
</reference>
<dbReference type="Pfam" id="PF00615">
    <property type="entry name" value="RGS"/>
    <property type="match status" value="1"/>
</dbReference>
<accession>A0A672F954</accession>
<dbReference type="Proteomes" id="UP000472267">
    <property type="component" value="Chromosome 23"/>
</dbReference>
<dbReference type="RefSeq" id="XP_029938867.1">
    <property type="nucleotide sequence ID" value="XM_030083007.1"/>
</dbReference>
<dbReference type="InParanoid" id="A0A672F954"/>
<dbReference type="PANTHER" id="PTHR10845:SF160">
    <property type="entry name" value="REGULATOR OF G-PROTEIN SIGNALING 21"/>
    <property type="match status" value="1"/>
</dbReference>
<name>A0A672F954_SALFA</name>
<evidence type="ECO:0000313" key="2">
    <source>
        <dbReference type="Ensembl" id="ENSSFAP00005002142.1"/>
    </source>
</evidence>
<dbReference type="SMART" id="SM00315">
    <property type="entry name" value="RGS"/>
    <property type="match status" value="1"/>
</dbReference>
<dbReference type="PROSITE" id="PS50132">
    <property type="entry name" value="RGS"/>
    <property type="match status" value="1"/>
</dbReference>
<dbReference type="SUPFAM" id="SSF48097">
    <property type="entry name" value="Regulator of G-protein signaling, RGS"/>
    <property type="match status" value="1"/>
</dbReference>
<dbReference type="PRINTS" id="PR01301">
    <property type="entry name" value="RGSPROTEIN"/>
</dbReference>
<dbReference type="InterPro" id="IPR036305">
    <property type="entry name" value="RGS_sf"/>
</dbReference>
<gene>
    <name evidence="2" type="primary">LOC115381542</name>
</gene>
<dbReference type="InterPro" id="IPR016137">
    <property type="entry name" value="RGS"/>
</dbReference>
<dbReference type="FunCoup" id="A0A672F954">
    <property type="interactions" value="4"/>
</dbReference>
<dbReference type="FunFam" id="1.10.167.10:FF:000001">
    <property type="entry name" value="Putative regulator of g-protein signaling 12"/>
    <property type="match status" value="1"/>
</dbReference>
<evidence type="ECO:0000313" key="3">
    <source>
        <dbReference type="Proteomes" id="UP000472267"/>
    </source>
</evidence>
<dbReference type="PANTHER" id="PTHR10845">
    <property type="entry name" value="REGULATOR OF G PROTEIN SIGNALING"/>
    <property type="match status" value="1"/>
</dbReference>
<dbReference type="GeneID" id="115381542"/>
<reference evidence="2" key="3">
    <citation type="submission" date="2025-09" db="UniProtKB">
        <authorList>
            <consortium name="Ensembl"/>
        </authorList>
    </citation>
    <scope>IDENTIFICATION</scope>
</reference>
<evidence type="ECO:0000259" key="1">
    <source>
        <dbReference type="PROSITE" id="PS50132"/>
    </source>
</evidence>
<dbReference type="InterPro" id="IPR044926">
    <property type="entry name" value="RGS_subdomain_2"/>
</dbReference>
<dbReference type="AlphaFoldDB" id="A0A672F954"/>
<keyword evidence="3" id="KW-1185">Reference proteome</keyword>
<organism evidence="2 3">
    <name type="scientific">Salarias fasciatus</name>
    <name type="common">Jewelled blenny</name>
    <name type="synonym">Blennius fasciatus</name>
    <dbReference type="NCBI Taxonomy" id="181472"/>
    <lineage>
        <taxon>Eukaryota</taxon>
        <taxon>Metazoa</taxon>
        <taxon>Chordata</taxon>
        <taxon>Craniata</taxon>
        <taxon>Vertebrata</taxon>
        <taxon>Euteleostomi</taxon>
        <taxon>Actinopterygii</taxon>
        <taxon>Neopterygii</taxon>
        <taxon>Teleostei</taxon>
        <taxon>Neoteleostei</taxon>
        <taxon>Acanthomorphata</taxon>
        <taxon>Ovalentaria</taxon>
        <taxon>Blenniimorphae</taxon>
        <taxon>Blenniiformes</taxon>
        <taxon>Blennioidei</taxon>
        <taxon>Blenniidae</taxon>
        <taxon>Salariinae</taxon>
        <taxon>Salarias</taxon>
    </lineage>
</organism>
<sequence length="192" mass="22673">MPKLLFSKIGVYDIKDLMPNVKRARRIDIVLNRKRRKNDIQVLAGQKINNDMYPSKQSRQADGKSQNLAKLLKDKKYLAAFRSFLQSEFSDENIEFWLACEDFRSTTSPDELCWKAEKIYQEFIQPAACREINVDHQVREKIKKSLKKPTSSCFDEAQKQVYLLMERDSCPRFLSSNAYLSLKRKSRTMWYI</sequence>
<protein>
    <submittedName>
        <fullName evidence="2">Regulator of G-protein signaling 21-like</fullName>
    </submittedName>
</protein>
<dbReference type="Ensembl" id="ENSSFAT00005002284.1">
    <property type="protein sequence ID" value="ENSSFAP00005002142.1"/>
    <property type="gene ID" value="ENSSFAG00005001481.1"/>
</dbReference>
<feature type="domain" description="RGS" evidence="1">
    <location>
        <begin position="67"/>
        <end position="183"/>
    </location>
</feature>
<dbReference type="OrthoDB" id="196547at2759"/>